<dbReference type="Gene3D" id="3.30.590.10">
    <property type="entry name" value="Glutamine synthetase/guanido kinase, catalytic domain"/>
    <property type="match status" value="1"/>
</dbReference>
<dbReference type="Gene3D" id="3.10.20.70">
    <property type="entry name" value="Glutamine synthetase, N-terminal domain"/>
    <property type="match status" value="1"/>
</dbReference>
<dbReference type="SUPFAM" id="SSF54368">
    <property type="entry name" value="Glutamine synthetase, N-terminal domain"/>
    <property type="match status" value="1"/>
</dbReference>
<dbReference type="GO" id="GO:0004356">
    <property type="term" value="F:glutamine synthetase activity"/>
    <property type="evidence" value="ECO:0007669"/>
    <property type="project" value="InterPro"/>
</dbReference>
<feature type="domain" description="GS catalytic" evidence="8">
    <location>
        <begin position="115"/>
        <end position="449"/>
    </location>
</feature>
<dbReference type="PROSITE" id="PS51987">
    <property type="entry name" value="GS_CATALYTIC"/>
    <property type="match status" value="1"/>
</dbReference>
<evidence type="ECO:0000256" key="3">
    <source>
        <dbReference type="ARBA" id="ARBA00022598"/>
    </source>
</evidence>
<dbReference type="PANTHER" id="PTHR43785:SF3">
    <property type="entry name" value="GS CATALYTIC DOMAIN-CONTAINING PROTEIN"/>
    <property type="match status" value="1"/>
</dbReference>
<accession>A0A2W2BBV5</accession>
<dbReference type="FunFam" id="3.30.590.10:FF:000005">
    <property type="entry name" value="Probable glutamine synthetase"/>
    <property type="match status" value="1"/>
</dbReference>
<evidence type="ECO:0000256" key="1">
    <source>
        <dbReference type="ARBA" id="ARBA00001946"/>
    </source>
</evidence>
<evidence type="ECO:0000259" key="8">
    <source>
        <dbReference type="PROSITE" id="PS51987"/>
    </source>
</evidence>
<comment type="caution">
    <text evidence="9">The sequence shown here is derived from an EMBL/GenBank/DDBJ whole genome shotgun (WGS) entry which is preliminary data.</text>
</comment>
<evidence type="ECO:0000256" key="7">
    <source>
        <dbReference type="RuleBase" id="RU000384"/>
    </source>
</evidence>
<dbReference type="InterPro" id="IPR014746">
    <property type="entry name" value="Gln_synth/guanido_kin_cat_dom"/>
</dbReference>
<dbReference type="EMBL" id="QKVK01000002">
    <property type="protein sequence ID" value="PZF77658.1"/>
    <property type="molecule type" value="Genomic_DNA"/>
</dbReference>
<proteinExistence type="inferred from homology"/>
<dbReference type="Proteomes" id="UP000248795">
    <property type="component" value="Unassembled WGS sequence"/>
</dbReference>
<gene>
    <name evidence="9" type="ORF">DK847_04255</name>
</gene>
<name>A0A2W2BBV5_9HYPH</name>
<evidence type="ECO:0000256" key="2">
    <source>
        <dbReference type="ARBA" id="ARBA00009897"/>
    </source>
</evidence>
<dbReference type="GO" id="GO:0006598">
    <property type="term" value="P:polyamine catabolic process"/>
    <property type="evidence" value="ECO:0007669"/>
    <property type="project" value="TreeGrafter"/>
</dbReference>
<keyword evidence="3" id="KW-0436">Ligase</keyword>
<dbReference type="InterPro" id="IPR036651">
    <property type="entry name" value="Gln_synt_N_sf"/>
</dbReference>
<dbReference type="Pfam" id="PF00120">
    <property type="entry name" value="Gln-synt_C"/>
    <property type="match status" value="1"/>
</dbReference>
<dbReference type="SUPFAM" id="SSF55931">
    <property type="entry name" value="Glutamine synthetase/guanido kinase"/>
    <property type="match status" value="1"/>
</dbReference>
<dbReference type="GO" id="GO:0005524">
    <property type="term" value="F:ATP binding"/>
    <property type="evidence" value="ECO:0007669"/>
    <property type="project" value="UniProtKB-KW"/>
</dbReference>
<dbReference type="SMART" id="SM01230">
    <property type="entry name" value="Gln-synt_C"/>
    <property type="match status" value="1"/>
</dbReference>
<evidence type="ECO:0000256" key="5">
    <source>
        <dbReference type="ARBA" id="ARBA00022840"/>
    </source>
</evidence>
<keyword evidence="4" id="KW-0547">Nucleotide-binding</keyword>
<sequence>MTQSRFEEWLSEHKISEVECLVADMNGTARGKILPPKKFLSGNRSRGLRIPEEVFTLTINGRYTQDTRAVSDSAIDIYMKPDVDTIRFVPWYQEPTAQVICDAFHLDDRPVEISPRHVLKRVLQAYKDKGWKPVIAPELEFYLVKKNIDPDYPLDAAVGRSGRKEPGGQAYGIDAANDFDPIVEDIYDFCEAQELDVDTLSHESGPAQLEINFNHGDPLELADQVFLFKRTVRQAALKHDMYATFMAKPHQNEPGSSMHIHQSVMDIKTGKNIFASKDGSPAKLFLNHIGGLQRYLAAALSLCAPNVNSYRRLVPDSDAPTNVHWAIDNRTVSLRVPSSDPSNTRVENRVPGADANPYLAFAASLACGYLGMVERIKPSEPVEGSAYRYAHTLPISLDESLDKLNYTKALKQVLGEKFCEAYNDVKYEEMQNYRRVISSWEREFLLLNV</sequence>
<dbReference type="AlphaFoldDB" id="A0A2W2BBV5"/>
<reference evidence="10" key="1">
    <citation type="submission" date="2018-06" db="EMBL/GenBank/DDBJ databases">
        <title>Aestuariibacter litoralis strain KCTC 52945T.</title>
        <authorList>
            <person name="Li X."/>
            <person name="Salam N."/>
            <person name="Li J.-L."/>
            <person name="Chen Y.-M."/>
            <person name="Yang Z.-W."/>
            <person name="Zhang L.-Y."/>
            <person name="Han M.-X."/>
            <person name="Xiao M."/>
            <person name="Li W.-J."/>
        </authorList>
    </citation>
    <scope>NUCLEOTIDE SEQUENCE [LARGE SCALE GENOMIC DNA]</scope>
    <source>
        <strain evidence="10">KCTC 52945</strain>
    </source>
</reference>
<protein>
    <submittedName>
        <fullName evidence="9">Glutamine synthetase</fullName>
    </submittedName>
</protein>
<evidence type="ECO:0000256" key="6">
    <source>
        <dbReference type="PROSITE-ProRule" id="PRU01331"/>
    </source>
</evidence>
<dbReference type="GO" id="GO:0006542">
    <property type="term" value="P:glutamine biosynthetic process"/>
    <property type="evidence" value="ECO:0007669"/>
    <property type="project" value="InterPro"/>
</dbReference>
<evidence type="ECO:0000256" key="4">
    <source>
        <dbReference type="ARBA" id="ARBA00022741"/>
    </source>
</evidence>
<comment type="cofactor">
    <cofactor evidence="1">
        <name>Mg(2+)</name>
        <dbReference type="ChEBI" id="CHEBI:18420"/>
    </cofactor>
</comment>
<evidence type="ECO:0000313" key="10">
    <source>
        <dbReference type="Proteomes" id="UP000248795"/>
    </source>
</evidence>
<dbReference type="PANTHER" id="PTHR43785">
    <property type="entry name" value="GAMMA-GLUTAMYLPUTRESCINE SYNTHETASE"/>
    <property type="match status" value="1"/>
</dbReference>
<organism evidence="9 10">
    <name type="scientific">Aestuariivirga litoralis</name>
    <dbReference type="NCBI Taxonomy" id="2650924"/>
    <lineage>
        <taxon>Bacteria</taxon>
        <taxon>Pseudomonadati</taxon>
        <taxon>Pseudomonadota</taxon>
        <taxon>Alphaproteobacteria</taxon>
        <taxon>Hyphomicrobiales</taxon>
        <taxon>Aestuariivirgaceae</taxon>
        <taxon>Aestuariivirga</taxon>
    </lineage>
</organism>
<keyword evidence="10" id="KW-1185">Reference proteome</keyword>
<comment type="similarity">
    <text evidence="2 6 7">Belongs to the glutamine synthetase family.</text>
</comment>
<keyword evidence="5" id="KW-0067">ATP-binding</keyword>
<evidence type="ECO:0000313" key="9">
    <source>
        <dbReference type="EMBL" id="PZF77658.1"/>
    </source>
</evidence>
<dbReference type="InterPro" id="IPR008146">
    <property type="entry name" value="Gln_synth_cat_dom"/>
</dbReference>
<dbReference type="RefSeq" id="WP_111196405.1">
    <property type="nucleotide sequence ID" value="NZ_QKVK01000002.1"/>
</dbReference>